<evidence type="ECO:0000256" key="1">
    <source>
        <dbReference type="SAM" id="Phobius"/>
    </source>
</evidence>
<dbReference type="Proteomes" id="UP000269331">
    <property type="component" value="Chromosome"/>
</dbReference>
<feature type="transmembrane region" description="Helical" evidence="1">
    <location>
        <begin position="59"/>
        <end position="77"/>
    </location>
</feature>
<keyword evidence="1" id="KW-1133">Transmembrane helix</keyword>
<dbReference type="OrthoDB" id="2224257at2"/>
<gene>
    <name evidence="2" type="ORF">SR187_0900</name>
</gene>
<dbReference type="AlphaFoldDB" id="A0A2Z5TWS7"/>
<sequence>MKFLRDLKNDYYKSRFSLHEDFAEWFLKRKLGFWGKIAFAYFLWSIWLLLFTYPHYAVFFFYGVFIVSLVVIVLEWLNNRKQR</sequence>
<name>A0A2Z5TWS7_9STRE</name>
<feature type="transmembrane region" description="Helical" evidence="1">
    <location>
        <begin position="33"/>
        <end position="53"/>
    </location>
</feature>
<keyword evidence="1" id="KW-0472">Membrane</keyword>
<dbReference type="EMBL" id="AP018400">
    <property type="protein sequence ID" value="BBA91811.1"/>
    <property type="molecule type" value="Genomic_DNA"/>
</dbReference>
<dbReference type="RefSeq" id="WP_120171217.1">
    <property type="nucleotide sequence ID" value="NZ_AP018400.1"/>
</dbReference>
<reference evidence="2 3" key="1">
    <citation type="journal article" date="2018" name="Genome Biol. Evol.">
        <title>Complete Genome Sequence of Streptococcus ruminantium sp. nov. GUT-187T (=DSM 104980T =JCM 31869T), the Type Strain of S. ruminantium, and Comparison with Genome Sequences of Streptococcus suis Strains.</title>
        <authorList>
            <person name="Tohya M."/>
            <person name="Sekizaki T."/>
            <person name="Miyoshi-Akiyama T."/>
        </authorList>
    </citation>
    <scope>NUCLEOTIDE SEQUENCE [LARGE SCALE GENOMIC DNA]</scope>
    <source>
        <strain evidence="2 3">GUT187T</strain>
    </source>
</reference>
<proteinExistence type="predicted"/>
<accession>A0A2Z5TWS7</accession>
<dbReference type="KEGG" id="srq:SR187_0900"/>
<keyword evidence="1" id="KW-0812">Transmembrane</keyword>
<evidence type="ECO:0000313" key="3">
    <source>
        <dbReference type="Proteomes" id="UP000269331"/>
    </source>
</evidence>
<evidence type="ECO:0000313" key="2">
    <source>
        <dbReference type="EMBL" id="BBA91811.1"/>
    </source>
</evidence>
<protein>
    <submittedName>
        <fullName evidence="2">Uncharacterized protein</fullName>
    </submittedName>
</protein>
<organism evidence="2 3">
    <name type="scientific">Streptococcus ruminantium</name>
    <dbReference type="NCBI Taxonomy" id="1917441"/>
    <lineage>
        <taxon>Bacteria</taxon>
        <taxon>Bacillati</taxon>
        <taxon>Bacillota</taxon>
        <taxon>Bacilli</taxon>
        <taxon>Lactobacillales</taxon>
        <taxon>Streptococcaceae</taxon>
        <taxon>Streptococcus</taxon>
    </lineage>
</organism>
<dbReference type="GeneID" id="52228762"/>